<dbReference type="GO" id="GO:0033528">
    <property type="term" value="P:S-methylmethionine cycle"/>
    <property type="evidence" value="ECO:0007669"/>
    <property type="project" value="TreeGrafter"/>
</dbReference>
<gene>
    <name evidence="8" type="ORF">AVEN_227282_1</name>
    <name evidence="9" type="ORF">AVEN_271812_1</name>
</gene>
<evidence type="ECO:0000313" key="10">
    <source>
        <dbReference type="Proteomes" id="UP000499080"/>
    </source>
</evidence>
<comment type="caution">
    <text evidence="9">The sequence shown here is derived from an EMBL/GenBank/DDBJ whole genome shotgun (WGS) entry which is preliminary data.</text>
</comment>
<keyword evidence="4" id="KW-0862">Zinc</keyword>
<dbReference type="EMBL" id="BGPR01179115">
    <property type="protein sequence ID" value="GBM56763.1"/>
    <property type="molecule type" value="Genomic_DNA"/>
</dbReference>
<dbReference type="Proteomes" id="UP000499080">
    <property type="component" value="Unassembled WGS sequence"/>
</dbReference>
<reference evidence="9 10" key="1">
    <citation type="journal article" date="2019" name="Sci. Rep.">
        <title>Orb-weaving spider Araneus ventricosus genome elucidates the spidroin gene catalogue.</title>
        <authorList>
            <person name="Kono N."/>
            <person name="Nakamura H."/>
            <person name="Ohtoshi R."/>
            <person name="Moran D.A.P."/>
            <person name="Shinohara A."/>
            <person name="Yoshida Y."/>
            <person name="Fujiwara M."/>
            <person name="Mori M."/>
            <person name="Tomita M."/>
            <person name="Arakawa K."/>
        </authorList>
    </citation>
    <scope>NUCLEOTIDE SEQUENCE [LARGE SCALE GENOMIC DNA]</scope>
</reference>
<evidence type="ECO:0000259" key="7">
    <source>
        <dbReference type="PROSITE" id="PS50970"/>
    </source>
</evidence>
<dbReference type="GO" id="GO:0008898">
    <property type="term" value="F:S-adenosylmethionine-homocysteine S-methyltransferase activity"/>
    <property type="evidence" value="ECO:0007669"/>
    <property type="project" value="TreeGrafter"/>
</dbReference>
<dbReference type="GO" id="GO:0009086">
    <property type="term" value="P:methionine biosynthetic process"/>
    <property type="evidence" value="ECO:0007669"/>
    <property type="project" value="TreeGrafter"/>
</dbReference>
<evidence type="ECO:0000256" key="3">
    <source>
        <dbReference type="ARBA" id="ARBA00022723"/>
    </source>
</evidence>
<dbReference type="PANTHER" id="PTHR46015:SF1">
    <property type="entry name" value="HOMOCYSTEINE S-METHYLTRANSFERASE-LIKE ISOFORM 1"/>
    <property type="match status" value="1"/>
</dbReference>
<dbReference type="InterPro" id="IPR003726">
    <property type="entry name" value="HCY_dom"/>
</dbReference>
<evidence type="ECO:0000256" key="2">
    <source>
        <dbReference type="ARBA" id="ARBA00022679"/>
    </source>
</evidence>
<evidence type="ECO:0000256" key="4">
    <source>
        <dbReference type="ARBA" id="ARBA00022833"/>
    </source>
</evidence>
<proteinExistence type="predicted"/>
<evidence type="ECO:0000313" key="9">
    <source>
        <dbReference type="EMBL" id="GBM56778.1"/>
    </source>
</evidence>
<name>A0A4Y2GW79_ARAVE</name>
<dbReference type="Pfam" id="PF02574">
    <property type="entry name" value="S-methyl_trans"/>
    <property type="match status" value="1"/>
</dbReference>
<keyword evidence="10" id="KW-1185">Reference proteome</keyword>
<dbReference type="OrthoDB" id="261426at2759"/>
<accession>A0A4Y2GW79</accession>
<comment type="caution">
    <text evidence="6">Lacks conserved residue(s) required for the propagation of feature annotation.</text>
</comment>
<dbReference type="InterPro" id="IPR036589">
    <property type="entry name" value="HCY_dom_sf"/>
</dbReference>
<dbReference type="GO" id="GO:0046872">
    <property type="term" value="F:metal ion binding"/>
    <property type="evidence" value="ECO:0007669"/>
    <property type="project" value="UniProtKB-KW"/>
</dbReference>
<evidence type="ECO:0000256" key="1">
    <source>
        <dbReference type="ARBA" id="ARBA00022603"/>
    </source>
</evidence>
<evidence type="ECO:0000256" key="5">
    <source>
        <dbReference type="ARBA" id="ARBA00034478"/>
    </source>
</evidence>
<keyword evidence="1" id="KW-0489">Methyltransferase</keyword>
<dbReference type="PROSITE" id="PS50970">
    <property type="entry name" value="HCY"/>
    <property type="match status" value="1"/>
</dbReference>
<evidence type="ECO:0000313" key="8">
    <source>
        <dbReference type="EMBL" id="GBM56763.1"/>
    </source>
</evidence>
<dbReference type="InterPro" id="IPR051486">
    <property type="entry name" value="Hcy_S-methyltransferase"/>
</dbReference>
<sequence>YLAKGAEIIITASYQASVPGFQKHLGVTSEESKILLKSSVELARKAIQQHRNKTKDTKEIFIAGSVGPYAAALADGSDYSGDYCDKITHEVRLFQFFLGS</sequence>
<organism evidence="9 10">
    <name type="scientific">Araneus ventricosus</name>
    <name type="common">Orbweaver spider</name>
    <name type="synonym">Epeira ventricosa</name>
    <dbReference type="NCBI Taxonomy" id="182803"/>
    <lineage>
        <taxon>Eukaryota</taxon>
        <taxon>Metazoa</taxon>
        <taxon>Ecdysozoa</taxon>
        <taxon>Arthropoda</taxon>
        <taxon>Chelicerata</taxon>
        <taxon>Arachnida</taxon>
        <taxon>Araneae</taxon>
        <taxon>Araneomorphae</taxon>
        <taxon>Entelegynae</taxon>
        <taxon>Araneoidea</taxon>
        <taxon>Araneidae</taxon>
        <taxon>Araneus</taxon>
    </lineage>
</organism>
<dbReference type="PANTHER" id="PTHR46015">
    <property type="entry name" value="ZGC:172121"/>
    <property type="match status" value="1"/>
</dbReference>
<feature type="domain" description="Hcy-binding" evidence="7">
    <location>
        <begin position="1"/>
        <end position="100"/>
    </location>
</feature>
<evidence type="ECO:0000256" key="6">
    <source>
        <dbReference type="PROSITE-ProRule" id="PRU00333"/>
    </source>
</evidence>
<dbReference type="Gene3D" id="3.20.20.330">
    <property type="entry name" value="Homocysteine-binding-like domain"/>
    <property type="match status" value="1"/>
</dbReference>
<dbReference type="AlphaFoldDB" id="A0A4Y2GW79"/>
<feature type="non-terminal residue" evidence="9">
    <location>
        <position position="1"/>
    </location>
</feature>
<dbReference type="EMBL" id="BGPR01179121">
    <property type="protein sequence ID" value="GBM56778.1"/>
    <property type="molecule type" value="Genomic_DNA"/>
</dbReference>
<dbReference type="SUPFAM" id="SSF82282">
    <property type="entry name" value="Homocysteine S-methyltransferase"/>
    <property type="match status" value="1"/>
</dbReference>
<keyword evidence="2" id="KW-0808">Transferase</keyword>
<dbReference type="GO" id="GO:0032259">
    <property type="term" value="P:methylation"/>
    <property type="evidence" value="ECO:0007669"/>
    <property type="project" value="UniProtKB-KW"/>
</dbReference>
<keyword evidence="3" id="KW-0479">Metal-binding</keyword>
<protein>
    <recommendedName>
        <fullName evidence="7">Hcy-binding domain-containing protein</fullName>
    </recommendedName>
</protein>
<comment type="pathway">
    <text evidence="5">Amino-acid biosynthesis; L-methionine biosynthesis via de novo pathway.</text>
</comment>